<sequence>MLKKILISILGLILVSALTAAWFFGPYYFKAQHFKANASNGYYADFYLYVSSGAQNIAESGGAATLLVQPNNSGTNSDDASVHQKDAWMMGFERHKIAEELNVVLLVPAFVRPAIDWEIYTHALDRDALTTQREDLARIDLQLIAMIEEARSSLKAKGIQSNQKVLLQGFSASGMFANRFTLLHPEHVLAVAVGSPGGWPVAPVSTFKNRLLSYPAGIADIEILTGKPFDLAAFAAVPQIIIMGGDDDNDSLDFTDGWDKDAATQVDSLFGSDPLSRWPHAEGLYKQAGVNAKFILVDGIGHDRKKLQSYGVDFFKEILSHQ</sequence>
<comment type="caution">
    <text evidence="1">The sequence shown here is derived from an EMBL/GenBank/DDBJ whole genome shotgun (WGS) entry which is preliminary data.</text>
</comment>
<gene>
    <name evidence="1" type="ORF">JKA74_13515</name>
</gene>
<keyword evidence="2" id="KW-1185">Reference proteome</keyword>
<reference evidence="1" key="1">
    <citation type="submission" date="2021-01" db="EMBL/GenBank/DDBJ databases">
        <title>Marivirga aurantiaca sp. nov., isolated from intertidal surface sediments.</title>
        <authorList>
            <person name="Zhang M."/>
        </authorList>
    </citation>
    <scope>NUCLEOTIDE SEQUENCE</scope>
    <source>
        <strain evidence="1">S37H4</strain>
    </source>
</reference>
<dbReference type="Gene3D" id="3.40.50.1820">
    <property type="entry name" value="alpha/beta hydrolase"/>
    <property type="match status" value="1"/>
</dbReference>
<evidence type="ECO:0000313" key="1">
    <source>
        <dbReference type="EMBL" id="MBK6266056.1"/>
    </source>
</evidence>
<evidence type="ECO:0000313" key="2">
    <source>
        <dbReference type="Proteomes" id="UP000611723"/>
    </source>
</evidence>
<name>A0A934X0D6_9BACT</name>
<proteinExistence type="predicted"/>
<dbReference type="AlphaFoldDB" id="A0A934X0D6"/>
<dbReference type="Proteomes" id="UP000611723">
    <property type="component" value="Unassembled WGS sequence"/>
</dbReference>
<organism evidence="1 2">
    <name type="scientific">Marivirga aurantiaca</name>
    <dbReference type="NCBI Taxonomy" id="2802615"/>
    <lineage>
        <taxon>Bacteria</taxon>
        <taxon>Pseudomonadati</taxon>
        <taxon>Bacteroidota</taxon>
        <taxon>Cytophagia</taxon>
        <taxon>Cytophagales</taxon>
        <taxon>Marivirgaceae</taxon>
        <taxon>Marivirga</taxon>
    </lineage>
</organism>
<dbReference type="EMBL" id="JAEQBW010000006">
    <property type="protein sequence ID" value="MBK6266056.1"/>
    <property type="molecule type" value="Genomic_DNA"/>
</dbReference>
<dbReference type="SUPFAM" id="SSF53474">
    <property type="entry name" value="alpha/beta-Hydrolases"/>
    <property type="match status" value="1"/>
</dbReference>
<accession>A0A934X0D6</accession>
<dbReference type="RefSeq" id="WP_201431738.1">
    <property type="nucleotide sequence ID" value="NZ_JAEQBW010000006.1"/>
</dbReference>
<dbReference type="InterPro" id="IPR029058">
    <property type="entry name" value="AB_hydrolase_fold"/>
</dbReference>
<protein>
    <submittedName>
        <fullName evidence="1">Uncharacterized protein</fullName>
    </submittedName>
</protein>